<name>A0AAF5PJL6_WUCBA</name>
<sequence length="69" mass="7896">MEVKEGPKYFPIRKVTKDCISAPFVSVTTSDTVRECLGYTNPGQWLSDAKQRGNGDENPFMHIVEEKYR</sequence>
<dbReference type="AlphaFoldDB" id="A0AAF5PJL6"/>
<organism evidence="1 2">
    <name type="scientific">Wuchereria bancrofti</name>
    <dbReference type="NCBI Taxonomy" id="6293"/>
    <lineage>
        <taxon>Eukaryota</taxon>
        <taxon>Metazoa</taxon>
        <taxon>Ecdysozoa</taxon>
        <taxon>Nematoda</taxon>
        <taxon>Chromadorea</taxon>
        <taxon>Rhabditida</taxon>
        <taxon>Spirurina</taxon>
        <taxon>Spiruromorpha</taxon>
        <taxon>Filarioidea</taxon>
        <taxon>Onchocercidae</taxon>
        <taxon>Wuchereria</taxon>
    </lineage>
</organism>
<dbReference type="WBParaSite" id="mrna-Wban_01625">
    <property type="protein sequence ID" value="mrna-Wban_01625"/>
    <property type="gene ID" value="Wban_01625"/>
</dbReference>
<evidence type="ECO:0000313" key="1">
    <source>
        <dbReference type="Proteomes" id="UP000093561"/>
    </source>
</evidence>
<proteinExistence type="predicted"/>
<evidence type="ECO:0000313" key="2">
    <source>
        <dbReference type="WBParaSite" id="mrna-Wban_01625"/>
    </source>
</evidence>
<accession>A0AAF5PJL6</accession>
<protein>
    <submittedName>
        <fullName evidence="2">Uncharacterized protein</fullName>
    </submittedName>
</protein>
<dbReference type="Proteomes" id="UP000093561">
    <property type="component" value="Unassembled WGS sequence"/>
</dbReference>
<reference evidence="2" key="3">
    <citation type="submission" date="2024-02" db="UniProtKB">
        <authorList>
            <consortium name="WormBaseParasite"/>
        </authorList>
    </citation>
    <scope>IDENTIFICATION</scope>
    <source>
        <strain evidence="2">pt0022</strain>
    </source>
</reference>
<reference evidence="1" key="2">
    <citation type="journal article" date="2016" name="Mol. Ecol.">
        <title>Population genomics of the filarial nematode parasite Wuchereria bancrofti from mosquitoes.</title>
        <authorList>
            <person name="Small S.T."/>
            <person name="Reimer L.J."/>
            <person name="Tisch D.J."/>
            <person name="King C.L."/>
            <person name="Christensen B.M."/>
            <person name="Siba P.M."/>
            <person name="Kazura J.W."/>
            <person name="Serre D."/>
            <person name="Zimmerman P.A."/>
        </authorList>
    </citation>
    <scope>NUCLEOTIDE SEQUENCE</scope>
    <source>
        <strain evidence="1">pt0022</strain>
    </source>
</reference>
<reference evidence="1" key="1">
    <citation type="submission" date="2015-03" db="EMBL/GenBank/DDBJ databases">
        <title>Wuchereria bancrofti Genome Sequencing Papua New Guinea Strain.</title>
        <authorList>
            <person name="Small S.T."/>
            <person name="Serre D."/>
            <person name="Zimmerman P.A."/>
        </authorList>
    </citation>
    <scope>NUCLEOTIDE SEQUENCE [LARGE SCALE GENOMIC DNA]</scope>
    <source>
        <strain evidence="1">pt0022</strain>
    </source>
</reference>